<comment type="subcellular location">
    <subcellularLocation>
        <location evidence="1">Mitochondrion</location>
    </subcellularLocation>
</comment>
<feature type="domain" description="RNA 2-O ribose methyltransferase substrate binding" evidence="11">
    <location>
        <begin position="183"/>
        <end position="265"/>
    </location>
</feature>
<dbReference type="Gene3D" id="3.40.1280.10">
    <property type="match status" value="1"/>
</dbReference>
<dbReference type="PANTHER" id="PTHR46103:SF1">
    <property type="entry name" value="RRNA METHYLTRANSFERASE 1, MITOCHONDRIAL"/>
    <property type="match status" value="1"/>
</dbReference>
<feature type="region of interest" description="Disordered" evidence="10">
    <location>
        <begin position="46"/>
        <end position="98"/>
    </location>
</feature>
<dbReference type="Gene3D" id="3.30.1330.30">
    <property type="match status" value="1"/>
</dbReference>
<dbReference type="VEuPathDB" id="FungiDB:ACLA_052430"/>
<dbReference type="HOGENOM" id="CLU_021322_5_3_1"/>
<keyword evidence="8" id="KW-0496">Mitochondrion</keyword>
<dbReference type="PANTHER" id="PTHR46103">
    <property type="entry name" value="RRNA METHYLTRANSFERASE 1, MITOCHONDRIAL"/>
    <property type="match status" value="1"/>
</dbReference>
<evidence type="ECO:0000313" key="12">
    <source>
        <dbReference type="EMBL" id="EAW10770.1"/>
    </source>
</evidence>
<dbReference type="GO" id="GO:0005739">
    <property type="term" value="C:mitochondrion"/>
    <property type="evidence" value="ECO:0007669"/>
    <property type="project" value="UniProtKB-SubCell"/>
</dbReference>
<keyword evidence="7" id="KW-0809">Transit peptide</keyword>
<evidence type="ECO:0000256" key="1">
    <source>
        <dbReference type="ARBA" id="ARBA00004173"/>
    </source>
</evidence>
<dbReference type="FunFam" id="3.30.1330.30:FF:000035">
    <property type="entry name" value="TrmH family RNA methyltransferase"/>
    <property type="match status" value="1"/>
</dbReference>
<evidence type="ECO:0000256" key="9">
    <source>
        <dbReference type="ARBA" id="ARBA00034881"/>
    </source>
</evidence>
<evidence type="ECO:0000256" key="7">
    <source>
        <dbReference type="ARBA" id="ARBA00022946"/>
    </source>
</evidence>
<dbReference type="SUPFAM" id="SSF75217">
    <property type="entry name" value="alpha/beta knot"/>
    <property type="match status" value="1"/>
</dbReference>
<reference evidence="12 13" key="1">
    <citation type="journal article" date="2008" name="PLoS Genet.">
        <title>Genomic islands in the pathogenic filamentous fungus Aspergillus fumigatus.</title>
        <authorList>
            <person name="Fedorova N.D."/>
            <person name="Khaldi N."/>
            <person name="Joardar V.S."/>
            <person name="Maiti R."/>
            <person name="Amedeo P."/>
            <person name="Anderson M.J."/>
            <person name="Crabtree J."/>
            <person name="Silva J.C."/>
            <person name="Badger J.H."/>
            <person name="Albarraq A."/>
            <person name="Angiuoli S."/>
            <person name="Bussey H."/>
            <person name="Bowyer P."/>
            <person name="Cotty P.J."/>
            <person name="Dyer P.S."/>
            <person name="Egan A."/>
            <person name="Galens K."/>
            <person name="Fraser-Liggett C.M."/>
            <person name="Haas B.J."/>
            <person name="Inman J.M."/>
            <person name="Kent R."/>
            <person name="Lemieux S."/>
            <person name="Malavazi I."/>
            <person name="Orvis J."/>
            <person name="Roemer T."/>
            <person name="Ronning C.M."/>
            <person name="Sundaram J.P."/>
            <person name="Sutton G."/>
            <person name="Turner G."/>
            <person name="Venter J.C."/>
            <person name="White O.R."/>
            <person name="Whitty B.R."/>
            <person name="Youngman P."/>
            <person name="Wolfe K.H."/>
            <person name="Goldman G.H."/>
            <person name="Wortman J.R."/>
            <person name="Jiang B."/>
            <person name="Denning D.W."/>
            <person name="Nierman W.C."/>
        </authorList>
    </citation>
    <scope>NUCLEOTIDE SEQUENCE [LARGE SCALE GENOMIC DNA]</scope>
    <source>
        <strain evidence="13">ATCC 1007 / CBS 513.65 / DSM 816 / NCTC 3887 / NRRL 1</strain>
    </source>
</reference>
<dbReference type="EMBL" id="DS027054">
    <property type="protein sequence ID" value="EAW10770.1"/>
    <property type="molecule type" value="Genomic_DNA"/>
</dbReference>
<gene>
    <name evidence="12" type="ORF">ACLA_052430</name>
</gene>
<dbReference type="Proteomes" id="UP000006701">
    <property type="component" value="Unassembled WGS sequence"/>
</dbReference>
<dbReference type="RefSeq" id="XP_001272196.1">
    <property type="nucleotide sequence ID" value="XM_001272195.1"/>
</dbReference>
<accession>A1CIR5</accession>
<keyword evidence="5" id="KW-0808">Transferase</keyword>
<dbReference type="Pfam" id="PF08032">
    <property type="entry name" value="SpoU_sub_bind"/>
    <property type="match status" value="1"/>
</dbReference>
<organism evidence="12 13">
    <name type="scientific">Aspergillus clavatus (strain ATCC 1007 / CBS 513.65 / DSM 816 / NCTC 3887 / NRRL 1 / QM 1276 / 107)</name>
    <dbReference type="NCBI Taxonomy" id="344612"/>
    <lineage>
        <taxon>Eukaryota</taxon>
        <taxon>Fungi</taxon>
        <taxon>Dikarya</taxon>
        <taxon>Ascomycota</taxon>
        <taxon>Pezizomycotina</taxon>
        <taxon>Eurotiomycetes</taxon>
        <taxon>Eurotiomycetidae</taxon>
        <taxon>Eurotiales</taxon>
        <taxon>Aspergillaceae</taxon>
        <taxon>Aspergillus</taxon>
        <taxon>Aspergillus subgen. Fumigati</taxon>
    </lineage>
</organism>
<protein>
    <recommendedName>
        <fullName evidence="9">rRNA methyltransferase 1, mitochondrial</fullName>
    </recommendedName>
</protein>
<dbReference type="InterPro" id="IPR047261">
    <property type="entry name" value="MRM1_MeTrfase_dom"/>
</dbReference>
<evidence type="ECO:0000313" key="13">
    <source>
        <dbReference type="Proteomes" id="UP000006701"/>
    </source>
</evidence>
<proteinExistence type="inferred from homology"/>
<feature type="region of interest" description="Disordered" evidence="10">
    <location>
        <begin position="112"/>
        <end position="146"/>
    </location>
</feature>
<keyword evidence="6" id="KW-0949">S-adenosyl-L-methionine</keyword>
<keyword evidence="4 12" id="KW-0489">Methyltransferase</keyword>
<dbReference type="InterPro" id="IPR029026">
    <property type="entry name" value="tRNA_m1G_MTases_N"/>
</dbReference>
<evidence type="ECO:0000256" key="5">
    <source>
        <dbReference type="ARBA" id="ARBA00022679"/>
    </source>
</evidence>
<dbReference type="eggNOG" id="KOG0838">
    <property type="taxonomic scope" value="Eukaryota"/>
</dbReference>
<dbReference type="InterPro" id="IPR001537">
    <property type="entry name" value="SpoU_MeTrfase"/>
</dbReference>
<evidence type="ECO:0000256" key="2">
    <source>
        <dbReference type="ARBA" id="ARBA00007228"/>
    </source>
</evidence>
<feature type="compositionally biased region" description="Basic and acidic residues" evidence="10">
    <location>
        <begin position="131"/>
        <end position="140"/>
    </location>
</feature>
<evidence type="ECO:0000256" key="10">
    <source>
        <dbReference type="SAM" id="MobiDB-lite"/>
    </source>
</evidence>
<dbReference type="SMART" id="SM00967">
    <property type="entry name" value="SpoU_sub_bind"/>
    <property type="match status" value="1"/>
</dbReference>
<keyword evidence="13" id="KW-1185">Reference proteome</keyword>
<sequence>MLLSSAFRPLPTRLFPSRTPSIPLCSIRHASLNSAIGRGIRKSRVADEGPFRTSRAADKIIPRRSSRDNDFSKRRVKKRDAQSDTQAGSGKDGKHSAFDREEFIKTGKFQGMKFVPDPKMPKSTWPGSKVEASKEEDPPKMKRAGRMKLKRGVHRFTETMPEFLKHHIKVPDFISHATPASQFLYGTSAVEAALRCGRRQMYRLYIYQGDTDELGSNRSKLRKLALSKNIKVKMAYAGWDRLFDQMSSGRPHNGCILDASPLPVLPIKSLCAVPSLDVNEFRVTLAAQSREEALVNSTNDRIEIRHPPNRRRYPVIILLDGIVDKGNLGGIIRSAYYLGIDAIVFAGRNCAPLSPVTIKASAGAAENMPMLKVTNEVDFIQQSKANGWQFYAADAPVLGATYLDNFDMAMTRNPLTQAPSVLMLGSEGFGLSPHIKSQADSIVSIPGARAPTEWGTDSDPARVDSLNVSVAAAILMEMFLRMPLAVSEISNKSPK</sequence>
<dbReference type="InterPro" id="IPR013123">
    <property type="entry name" value="SpoU_subst-bd"/>
</dbReference>
<evidence type="ECO:0000256" key="8">
    <source>
        <dbReference type="ARBA" id="ARBA00023128"/>
    </source>
</evidence>
<dbReference type="AlphaFoldDB" id="A1CIR5"/>
<dbReference type="CDD" id="cd18105">
    <property type="entry name" value="SpoU-like_MRM1"/>
    <property type="match status" value="1"/>
</dbReference>
<dbReference type="GO" id="GO:0016435">
    <property type="term" value="F:rRNA (guanine) methyltransferase activity"/>
    <property type="evidence" value="ECO:0007669"/>
    <property type="project" value="TreeGrafter"/>
</dbReference>
<dbReference type="OrthoDB" id="270651at2759"/>
<feature type="compositionally biased region" description="Basic and acidic residues" evidence="10">
    <location>
        <begin position="46"/>
        <end position="73"/>
    </location>
</feature>
<name>A1CIR5_ASPCL</name>
<evidence type="ECO:0000256" key="6">
    <source>
        <dbReference type="ARBA" id="ARBA00022691"/>
    </source>
</evidence>
<dbReference type="InterPro" id="IPR029064">
    <property type="entry name" value="Ribosomal_eL30-like_sf"/>
</dbReference>
<dbReference type="STRING" id="344612.A1CIR5"/>
<keyword evidence="3" id="KW-0698">rRNA processing</keyword>
<comment type="similarity">
    <text evidence="2">Belongs to the class IV-like SAM-binding methyltransferase superfamily. RNA methyltransferase TrmH family.</text>
</comment>
<evidence type="ECO:0000256" key="3">
    <source>
        <dbReference type="ARBA" id="ARBA00022552"/>
    </source>
</evidence>
<dbReference type="InterPro" id="IPR029028">
    <property type="entry name" value="Alpha/beta_knot_MTases"/>
</dbReference>
<evidence type="ECO:0000256" key="4">
    <source>
        <dbReference type="ARBA" id="ARBA00022603"/>
    </source>
</evidence>
<dbReference type="GO" id="GO:0003723">
    <property type="term" value="F:RNA binding"/>
    <property type="evidence" value="ECO:0007669"/>
    <property type="project" value="InterPro"/>
</dbReference>
<dbReference type="OMA" id="ENERPKF"/>
<dbReference type="InterPro" id="IPR047182">
    <property type="entry name" value="MRM1"/>
</dbReference>
<dbReference type="GeneID" id="4703870"/>
<evidence type="ECO:0000259" key="11">
    <source>
        <dbReference type="SMART" id="SM00967"/>
    </source>
</evidence>
<dbReference type="Pfam" id="PF00588">
    <property type="entry name" value="SpoU_methylase"/>
    <property type="match status" value="1"/>
</dbReference>
<dbReference type="SUPFAM" id="SSF55315">
    <property type="entry name" value="L30e-like"/>
    <property type="match status" value="1"/>
</dbReference>
<dbReference type="KEGG" id="act:ACLA_052430"/>